<dbReference type="GeneID" id="8919435"/>
<name>D4N2I9_9ABAC</name>
<keyword evidence="2" id="KW-1185">Reference proteome</keyword>
<dbReference type="OrthoDB" id="19035at10239"/>
<reference evidence="1 2" key="1">
    <citation type="journal article" date="2010" name="BMC Genomics">
        <title>Genomic sequencing and analyses of Lymantria xylina multiple nucleopolyhedrovirus.</title>
        <authorList>
            <person name="Nai Y.S."/>
            <person name="Wu C.Y."/>
            <person name="Wang T.C."/>
            <person name="Chen Y.R."/>
            <person name="Lau W.H."/>
            <person name="Lo C.F."/>
            <person name="Tsai M.F."/>
            <person name="Wang C.H."/>
        </authorList>
    </citation>
    <scope>NUCLEOTIDE SEQUENCE [LARGE SCALE GENOMIC DNA]</scope>
    <source>
        <strain evidence="1">LyxyMNPV-5</strain>
    </source>
</reference>
<dbReference type="Proteomes" id="UP000203822">
    <property type="component" value="Segment"/>
</dbReference>
<dbReference type="InterPro" id="IPR009946">
    <property type="entry name" value="AcMNPV_Orf4"/>
</dbReference>
<proteinExistence type="predicted"/>
<evidence type="ECO:0000313" key="2">
    <source>
        <dbReference type="Proteomes" id="UP000203822"/>
    </source>
</evidence>
<organism evidence="1 2">
    <name type="scientific">Lymantria xylina multiple nucleopolyhedrovirus</name>
    <dbReference type="NCBI Taxonomy" id="2847840"/>
    <lineage>
        <taxon>Viruses</taxon>
        <taxon>Viruses incertae sedis</taxon>
        <taxon>Naldaviricetes</taxon>
        <taxon>Lefavirales</taxon>
        <taxon>Baculoviridae</taxon>
        <taxon>Alphabaculovirus</taxon>
        <taxon>Alphabaculovirus lyxylinae</taxon>
        <taxon>Lymantria xylina nucleopolyhedrovirus</taxon>
    </lineage>
</organism>
<evidence type="ECO:0000313" key="1">
    <source>
        <dbReference type="EMBL" id="ADD73861.1"/>
    </source>
</evidence>
<dbReference type="RefSeq" id="YP_003517892.1">
    <property type="nucleotide sequence ID" value="NC_013953.1"/>
</dbReference>
<dbReference type="EMBL" id="GQ202541">
    <property type="protein sequence ID" value="ADD73861.1"/>
    <property type="molecule type" value="Genomic_DNA"/>
</dbReference>
<protein>
    <submittedName>
        <fullName evidence="1">ORF152</fullName>
    </submittedName>
</protein>
<dbReference type="Pfam" id="PF07346">
    <property type="entry name" value="DUF1477"/>
    <property type="match status" value="1"/>
</dbReference>
<dbReference type="KEGG" id="vg:8919435"/>
<accession>D4N2I9</accession>
<sequence>MFLYMMKVRSAQRERPQRSNGGVRQRLINIVGRGGDRAFYNLCGNILRHLLPKLGSLDVIKSTVDAIVETEQCFFNRSYLLKYSVAYLAAHSDGTNLQCTLNLQLLSYLLARYDRYLN</sequence>